<dbReference type="InterPro" id="IPR043519">
    <property type="entry name" value="NT_sf"/>
</dbReference>
<comment type="similarity">
    <text evidence="2">In the C-terminal section; belongs to the UPF0157 (GrpB) family.</text>
</comment>
<comment type="subcellular location">
    <subcellularLocation>
        <location evidence="5">Cytoplasm</location>
    </subcellularLocation>
</comment>
<dbReference type="EC" id="2.7.1.24" evidence="5 6"/>
<keyword evidence="5" id="KW-0808">Transferase</keyword>
<dbReference type="Gene3D" id="3.40.50.300">
    <property type="entry name" value="P-loop containing nucleotide triphosphate hydrolases"/>
    <property type="match status" value="1"/>
</dbReference>
<protein>
    <recommendedName>
        <fullName evidence="5 6">Dephospho-CoA kinase</fullName>
        <ecNumber evidence="5 6">2.7.1.24</ecNumber>
    </recommendedName>
    <alternativeName>
        <fullName evidence="5">Dephosphocoenzyme A kinase</fullName>
    </alternativeName>
</protein>
<keyword evidence="3 5" id="KW-0547">Nucleotide-binding</keyword>
<dbReference type="Pfam" id="PF01121">
    <property type="entry name" value="CoaE"/>
    <property type="match status" value="1"/>
</dbReference>
<comment type="similarity">
    <text evidence="1">In the N-terminal section; belongs to the CoaE family.</text>
</comment>
<dbReference type="SUPFAM" id="SSF52540">
    <property type="entry name" value="P-loop containing nucleoside triphosphate hydrolases"/>
    <property type="match status" value="1"/>
</dbReference>
<dbReference type="PROSITE" id="PS51219">
    <property type="entry name" value="DPCK"/>
    <property type="match status" value="1"/>
</dbReference>
<dbReference type="InterPro" id="IPR001977">
    <property type="entry name" value="Depp_CoAkinase"/>
</dbReference>
<keyword evidence="5 7" id="KW-0418">Kinase</keyword>
<dbReference type="RefSeq" id="WP_026418944.1">
    <property type="nucleotide sequence ID" value="NZ_AUBJ02000001.1"/>
</dbReference>
<dbReference type="CDD" id="cd02022">
    <property type="entry name" value="DPCK"/>
    <property type="match status" value="1"/>
</dbReference>
<keyword evidence="4 5" id="KW-0067">ATP-binding</keyword>
<gene>
    <name evidence="5" type="primary">coaE</name>
    <name evidence="7" type="ORF">G443_001799</name>
</gene>
<feature type="binding site" evidence="5">
    <location>
        <begin position="11"/>
        <end position="16"/>
    </location>
    <ligand>
        <name>ATP</name>
        <dbReference type="ChEBI" id="CHEBI:30616"/>
    </ligand>
</feature>
<evidence type="ECO:0000313" key="7">
    <source>
        <dbReference type="EMBL" id="MCP2331529.1"/>
    </source>
</evidence>
<dbReference type="InterPro" id="IPR007344">
    <property type="entry name" value="GrpB/CoaE"/>
</dbReference>
<organism evidence="7 8">
    <name type="scientific">Actinoalloteichus caeruleus DSM 43889</name>
    <dbReference type="NCBI Taxonomy" id="1120930"/>
    <lineage>
        <taxon>Bacteria</taxon>
        <taxon>Bacillati</taxon>
        <taxon>Actinomycetota</taxon>
        <taxon>Actinomycetes</taxon>
        <taxon>Pseudonocardiales</taxon>
        <taxon>Pseudonocardiaceae</taxon>
        <taxon>Actinoalloteichus</taxon>
        <taxon>Actinoalloteichus cyanogriseus</taxon>
    </lineage>
</organism>
<comment type="pathway">
    <text evidence="5">Cofactor biosynthesis; coenzyme A biosynthesis; CoA from (R)-pantothenate: step 5/5.</text>
</comment>
<dbReference type="NCBIfam" id="NF002879">
    <property type="entry name" value="PRK03333.1"/>
    <property type="match status" value="1"/>
</dbReference>
<keyword evidence="5" id="KW-0173">Coenzyme A biosynthesis</keyword>
<comment type="catalytic activity">
    <reaction evidence="5">
        <text>3'-dephospho-CoA + ATP = ADP + CoA + H(+)</text>
        <dbReference type="Rhea" id="RHEA:18245"/>
        <dbReference type="ChEBI" id="CHEBI:15378"/>
        <dbReference type="ChEBI" id="CHEBI:30616"/>
        <dbReference type="ChEBI" id="CHEBI:57287"/>
        <dbReference type="ChEBI" id="CHEBI:57328"/>
        <dbReference type="ChEBI" id="CHEBI:456216"/>
        <dbReference type="EC" id="2.7.1.24"/>
    </reaction>
</comment>
<comment type="caution">
    <text evidence="7">The sequence shown here is derived from an EMBL/GenBank/DDBJ whole genome shotgun (WGS) entry which is preliminary data.</text>
</comment>
<evidence type="ECO:0000313" key="8">
    <source>
        <dbReference type="Proteomes" id="UP000791080"/>
    </source>
</evidence>
<evidence type="ECO:0000256" key="6">
    <source>
        <dbReference type="NCBIfam" id="TIGR00152"/>
    </source>
</evidence>
<dbReference type="NCBIfam" id="TIGR00152">
    <property type="entry name" value="dephospho-CoA kinase"/>
    <property type="match status" value="1"/>
</dbReference>
<dbReference type="InterPro" id="IPR027417">
    <property type="entry name" value="P-loop_NTPase"/>
</dbReference>
<evidence type="ECO:0000256" key="1">
    <source>
        <dbReference type="ARBA" id="ARBA00008826"/>
    </source>
</evidence>
<dbReference type="Pfam" id="PF04229">
    <property type="entry name" value="GrpB"/>
    <property type="match status" value="1"/>
</dbReference>
<dbReference type="GO" id="GO:0016301">
    <property type="term" value="F:kinase activity"/>
    <property type="evidence" value="ECO:0007669"/>
    <property type="project" value="UniProtKB-KW"/>
</dbReference>
<comment type="similarity">
    <text evidence="5">Belongs to the CoaE family.</text>
</comment>
<dbReference type="PANTHER" id="PTHR34822">
    <property type="entry name" value="GRPB DOMAIN PROTEIN (AFU_ORTHOLOGUE AFUA_1G01530)"/>
    <property type="match status" value="1"/>
</dbReference>
<accession>A0ABT1JH55</accession>
<evidence type="ECO:0000256" key="3">
    <source>
        <dbReference type="ARBA" id="ARBA00022741"/>
    </source>
</evidence>
<evidence type="ECO:0000256" key="4">
    <source>
        <dbReference type="ARBA" id="ARBA00022840"/>
    </source>
</evidence>
<evidence type="ECO:0000256" key="2">
    <source>
        <dbReference type="ARBA" id="ARBA00011058"/>
    </source>
</evidence>
<reference evidence="7 8" key="2">
    <citation type="submission" date="2022-06" db="EMBL/GenBank/DDBJ databases">
        <title>Genomic Encyclopedia of Type Strains, Phase I: the one thousand microbial genomes (KMG-I) project.</title>
        <authorList>
            <person name="Kyrpides N."/>
        </authorList>
    </citation>
    <scope>NUCLEOTIDE SEQUENCE [LARGE SCALE GENOMIC DNA]</scope>
    <source>
        <strain evidence="7 8">DSM 43889</strain>
    </source>
</reference>
<name>A0ABT1JH55_ACTCY</name>
<reference evidence="7 8" key="1">
    <citation type="submission" date="2013-07" db="EMBL/GenBank/DDBJ databases">
        <authorList>
            <consortium name="DOE Joint Genome Institute"/>
            <person name="Reeve W."/>
            <person name="Huntemann M."/>
            <person name="Han J."/>
            <person name="Chen A."/>
            <person name="Kyrpides N."/>
            <person name="Mavromatis K."/>
            <person name="Markowitz V."/>
            <person name="Palaniappan K."/>
            <person name="Ivanova N."/>
            <person name="Schaumberg A."/>
            <person name="Pati A."/>
            <person name="Liolios K."/>
            <person name="Nordberg H.P."/>
            <person name="Cantor M.N."/>
            <person name="Hua S.X."/>
            <person name="Woyke T."/>
        </authorList>
    </citation>
    <scope>NUCLEOTIDE SEQUENCE [LARGE SCALE GENOMIC DNA]</scope>
    <source>
        <strain evidence="7 8">DSM 43889</strain>
    </source>
</reference>
<sequence>MLRIGLTGGIGAGKSTVARRLAEHGAVVVDADELARRVVAPGSEGLREVVAAFGVGVLTPEGALDRPEVARRVFSDEAERARLNSILHPRVAELAAAAFEAAPPDAVVVHDIPLLVEKGMSSQYHLAVVVMAPERVRVDRLRRTRGMTESEARGRIGSQATDEDRRAAADVLLDNTASRRVLLAEVDALWRDRLVPFERNVRLVRSGRDATAPVLVDHDPDWAAQAARIVERVRRVAGPDALRVDHVGSTSVPHLPAKDVLDLQLTVADLATADALAAPLAAAGFPRFEGIDSDAPQPWDPDPDQWRKRVHTSADPGRAVNLHVRVVGTEGWRYALLFPAWLRADEAARADYASLKRATAERFGRDRDAAAYTAGKEPWFTERLPAADRWAARVGWRAGDETGRT</sequence>
<comment type="function">
    <text evidence="5">Catalyzes the phosphorylation of the 3'-hydroxyl group of dephosphocoenzyme A to form coenzyme A.</text>
</comment>
<dbReference type="HAMAP" id="MF_00376">
    <property type="entry name" value="Dephospho_CoA_kinase"/>
    <property type="match status" value="1"/>
</dbReference>
<dbReference type="PANTHER" id="PTHR34822:SF1">
    <property type="entry name" value="GRPB FAMILY PROTEIN"/>
    <property type="match status" value="1"/>
</dbReference>
<dbReference type="SUPFAM" id="SSF81301">
    <property type="entry name" value="Nucleotidyltransferase"/>
    <property type="match status" value="1"/>
</dbReference>
<evidence type="ECO:0000256" key="5">
    <source>
        <dbReference type="HAMAP-Rule" id="MF_00376"/>
    </source>
</evidence>
<dbReference type="Proteomes" id="UP000791080">
    <property type="component" value="Unassembled WGS sequence"/>
</dbReference>
<keyword evidence="5" id="KW-0963">Cytoplasm</keyword>
<keyword evidence="8" id="KW-1185">Reference proteome</keyword>
<dbReference type="EMBL" id="AUBJ02000001">
    <property type="protein sequence ID" value="MCP2331529.1"/>
    <property type="molecule type" value="Genomic_DNA"/>
</dbReference>
<dbReference type="Gene3D" id="3.30.460.10">
    <property type="entry name" value="Beta Polymerase, domain 2"/>
    <property type="match status" value="1"/>
</dbReference>
<proteinExistence type="inferred from homology"/>